<keyword evidence="3" id="KW-0548">Nucleotidyltransferase</keyword>
<dbReference type="Proteomes" id="UP001597068">
    <property type="component" value="Unassembled WGS sequence"/>
</dbReference>
<dbReference type="InterPro" id="IPR000160">
    <property type="entry name" value="GGDEF_dom"/>
</dbReference>
<reference evidence="4" key="1">
    <citation type="journal article" date="2019" name="Int. J. Syst. Evol. Microbiol.">
        <title>The Global Catalogue of Microorganisms (GCM) 10K type strain sequencing project: providing services to taxonomists for standard genome sequencing and annotation.</title>
        <authorList>
            <consortium name="The Broad Institute Genomics Platform"/>
            <consortium name="The Broad Institute Genome Sequencing Center for Infectious Disease"/>
            <person name="Wu L."/>
            <person name="Ma J."/>
        </authorList>
    </citation>
    <scope>NUCLEOTIDE SEQUENCE [LARGE SCALE GENOMIC DNA]</scope>
    <source>
        <strain evidence="4">CCUG 50873</strain>
    </source>
</reference>
<keyword evidence="1" id="KW-1133">Transmembrane helix</keyword>
<keyword evidence="1" id="KW-0812">Transmembrane</keyword>
<evidence type="ECO:0000313" key="3">
    <source>
        <dbReference type="EMBL" id="MFD0925273.1"/>
    </source>
</evidence>
<keyword evidence="1" id="KW-0472">Membrane</keyword>
<feature type="transmembrane region" description="Helical" evidence="1">
    <location>
        <begin position="83"/>
        <end position="102"/>
    </location>
</feature>
<dbReference type="EC" id="2.7.7.65" evidence="3"/>
<dbReference type="NCBIfam" id="TIGR00254">
    <property type="entry name" value="GGDEF"/>
    <property type="match status" value="1"/>
</dbReference>
<dbReference type="InterPro" id="IPR050469">
    <property type="entry name" value="Diguanylate_Cyclase"/>
</dbReference>
<dbReference type="SUPFAM" id="SSF55073">
    <property type="entry name" value="Nucleotide cyclase"/>
    <property type="match status" value="1"/>
</dbReference>
<feature type="transmembrane region" description="Helical" evidence="1">
    <location>
        <begin position="53"/>
        <end position="71"/>
    </location>
</feature>
<dbReference type="CDD" id="cd01949">
    <property type="entry name" value="GGDEF"/>
    <property type="match status" value="1"/>
</dbReference>
<feature type="transmembrane region" description="Helical" evidence="1">
    <location>
        <begin position="138"/>
        <end position="156"/>
    </location>
</feature>
<protein>
    <submittedName>
        <fullName evidence="3">Diguanylate cyclase</fullName>
        <ecNumber evidence="3">2.7.7.65</ecNumber>
    </submittedName>
</protein>
<proteinExistence type="predicted"/>
<evidence type="ECO:0000256" key="1">
    <source>
        <dbReference type="SAM" id="Phobius"/>
    </source>
</evidence>
<accession>A0ABW3G536</accession>
<dbReference type="EMBL" id="JBHTIL010000001">
    <property type="protein sequence ID" value="MFD0925273.1"/>
    <property type="molecule type" value="Genomic_DNA"/>
</dbReference>
<dbReference type="InterPro" id="IPR029787">
    <property type="entry name" value="Nucleotide_cyclase"/>
</dbReference>
<dbReference type="SMART" id="SM00267">
    <property type="entry name" value="GGDEF"/>
    <property type="match status" value="1"/>
</dbReference>
<dbReference type="GO" id="GO:0052621">
    <property type="term" value="F:diguanylate cyclase activity"/>
    <property type="evidence" value="ECO:0007669"/>
    <property type="project" value="UniProtKB-EC"/>
</dbReference>
<comment type="caution">
    <text evidence="3">The sequence shown here is derived from an EMBL/GenBank/DDBJ whole genome shotgun (WGS) entry which is preliminary data.</text>
</comment>
<evidence type="ECO:0000313" key="4">
    <source>
        <dbReference type="Proteomes" id="UP001597068"/>
    </source>
</evidence>
<dbReference type="RefSeq" id="WP_253646763.1">
    <property type="nucleotide sequence ID" value="NZ_BAAAMO010000002.1"/>
</dbReference>
<dbReference type="Gene3D" id="3.30.70.270">
    <property type="match status" value="1"/>
</dbReference>
<feature type="transmembrane region" description="Helical" evidence="1">
    <location>
        <begin position="192"/>
        <end position="215"/>
    </location>
</feature>
<name>A0ABW3G536_9NOCA</name>
<feature type="transmembrane region" description="Helical" evidence="1">
    <location>
        <begin position="161"/>
        <end position="180"/>
    </location>
</feature>
<dbReference type="PANTHER" id="PTHR45138">
    <property type="entry name" value="REGULATORY COMPONENTS OF SENSORY TRANSDUCTION SYSTEM"/>
    <property type="match status" value="1"/>
</dbReference>
<feature type="domain" description="GGDEF" evidence="2">
    <location>
        <begin position="252"/>
        <end position="390"/>
    </location>
</feature>
<dbReference type="Pfam" id="PF00990">
    <property type="entry name" value="GGDEF"/>
    <property type="match status" value="1"/>
</dbReference>
<gene>
    <name evidence="3" type="ORF">ACFQ04_05925</name>
</gene>
<organism evidence="3 4">
    <name type="scientific">Williamsia deligens</name>
    <dbReference type="NCBI Taxonomy" id="321325"/>
    <lineage>
        <taxon>Bacteria</taxon>
        <taxon>Bacillati</taxon>
        <taxon>Actinomycetota</taxon>
        <taxon>Actinomycetes</taxon>
        <taxon>Mycobacteriales</taxon>
        <taxon>Nocardiaceae</taxon>
        <taxon>Williamsia</taxon>
    </lineage>
</organism>
<sequence>MFRSHPLTSRPHTLRLGSGDWPRAFRYWLTAPHDYLWIVHHHSMRPLNHQLRAVLSFATVMMALASVLALLSSRGPRGDWGTALTLVILAMQAVVAVGILRVRMPRTTRRARAYFVGLLVFGDVGVAAVMLTLPPLDGAFGCVLLALNSTICVYFVSSRWLIAHLTFSFWFIALSAWRVARTDVVDLFGVGSGAVAMLMAVCGAPVASHVAWALLSTDARQSVRDPLTGLRNRRGVEASLEQTWSRARALGHAIAIVVVDVDDFKVVNDTYGHDTGDVVLQRLAGAMSQATPDDAVVGRTGGEEFMVILSGSADELRAQVDAIAPALRIPVPEDTDSAMGLTVSVGAAVLETPSASYRAADDFRDALRTADALMYAAKRAGGDRAALDVV</sequence>
<feature type="transmembrane region" description="Helical" evidence="1">
    <location>
        <begin position="114"/>
        <end position="132"/>
    </location>
</feature>
<keyword evidence="3" id="KW-0808">Transferase</keyword>
<dbReference type="InterPro" id="IPR043128">
    <property type="entry name" value="Rev_trsase/Diguanyl_cyclase"/>
</dbReference>
<evidence type="ECO:0000259" key="2">
    <source>
        <dbReference type="PROSITE" id="PS50887"/>
    </source>
</evidence>
<dbReference type="PANTHER" id="PTHR45138:SF9">
    <property type="entry name" value="DIGUANYLATE CYCLASE DGCM-RELATED"/>
    <property type="match status" value="1"/>
</dbReference>
<dbReference type="PROSITE" id="PS50887">
    <property type="entry name" value="GGDEF"/>
    <property type="match status" value="1"/>
</dbReference>
<keyword evidence="4" id="KW-1185">Reference proteome</keyword>